<organism evidence="10 11">
    <name type="scientific">Candidatus Thermofonsia Clade 1 bacterium</name>
    <dbReference type="NCBI Taxonomy" id="2364210"/>
    <lineage>
        <taxon>Bacteria</taxon>
        <taxon>Bacillati</taxon>
        <taxon>Chloroflexota</taxon>
        <taxon>Candidatus Thermofontia</taxon>
        <taxon>Candidatus Thermofonsia Clade 1</taxon>
    </lineage>
</organism>
<comment type="caution">
    <text evidence="10">The sequence shown here is derived from an EMBL/GenBank/DDBJ whole genome shotgun (WGS) entry which is preliminary data.</text>
</comment>
<evidence type="ECO:0000256" key="1">
    <source>
        <dbReference type="ARBA" id="ARBA00022714"/>
    </source>
</evidence>
<keyword evidence="7" id="KW-0812">Transmembrane</keyword>
<dbReference type="PROSITE" id="PS51296">
    <property type="entry name" value="RIESKE"/>
    <property type="match status" value="1"/>
</dbReference>
<dbReference type="Pfam" id="PF00355">
    <property type="entry name" value="Rieske"/>
    <property type="match status" value="1"/>
</dbReference>
<name>A0A2M8PYN5_9CHLR</name>
<dbReference type="InterPro" id="IPR014349">
    <property type="entry name" value="Rieske_Fe-S_prot"/>
</dbReference>
<evidence type="ECO:0000256" key="5">
    <source>
        <dbReference type="ARBA" id="ARBA00023157"/>
    </source>
</evidence>
<dbReference type="SUPFAM" id="SSF50022">
    <property type="entry name" value="ISP domain"/>
    <property type="match status" value="1"/>
</dbReference>
<dbReference type="InterPro" id="IPR017941">
    <property type="entry name" value="Rieske_2Fe-2S"/>
</dbReference>
<protein>
    <recommendedName>
        <fullName evidence="8">Rieske domain-containing protein</fullName>
    </recommendedName>
</protein>
<dbReference type="EMBL" id="PGTM01000001">
    <property type="protein sequence ID" value="PJF37453.1"/>
    <property type="molecule type" value="Genomic_DNA"/>
</dbReference>
<keyword evidence="3" id="KW-0408">Iron</keyword>
<evidence type="ECO:0000256" key="2">
    <source>
        <dbReference type="ARBA" id="ARBA00022723"/>
    </source>
</evidence>
<evidence type="ECO:0000313" key="10">
    <source>
        <dbReference type="EMBL" id="PJF42653.1"/>
    </source>
</evidence>
<dbReference type="GO" id="GO:0016020">
    <property type="term" value="C:membrane"/>
    <property type="evidence" value="ECO:0007669"/>
    <property type="project" value="InterPro"/>
</dbReference>
<evidence type="ECO:0000313" key="9">
    <source>
        <dbReference type="EMBL" id="PJF37453.1"/>
    </source>
</evidence>
<dbReference type="PANTHER" id="PTHR10134">
    <property type="entry name" value="CYTOCHROME B-C1 COMPLEX SUBUNIT RIESKE, MITOCHONDRIAL"/>
    <property type="match status" value="1"/>
</dbReference>
<dbReference type="Gene3D" id="2.102.10.10">
    <property type="entry name" value="Rieske [2Fe-2S] iron-sulphur domain"/>
    <property type="match status" value="1"/>
</dbReference>
<gene>
    <name evidence="9" type="ORF">CUN49_00075</name>
    <name evidence="10" type="ORF">CUN50_03505</name>
</gene>
<feature type="transmembrane region" description="Helical" evidence="7">
    <location>
        <begin position="41"/>
        <end position="64"/>
    </location>
</feature>
<evidence type="ECO:0000256" key="6">
    <source>
        <dbReference type="ARBA" id="ARBA00034078"/>
    </source>
</evidence>
<dbReference type="GO" id="GO:0051537">
    <property type="term" value="F:2 iron, 2 sulfur cluster binding"/>
    <property type="evidence" value="ECO:0007669"/>
    <property type="project" value="UniProtKB-KW"/>
</dbReference>
<evidence type="ECO:0000313" key="12">
    <source>
        <dbReference type="Proteomes" id="UP000229681"/>
    </source>
</evidence>
<accession>A0A2M8PIS6</accession>
<dbReference type="Proteomes" id="UP000228947">
    <property type="component" value="Unassembled WGS sequence"/>
</dbReference>
<dbReference type="PRINTS" id="PR00162">
    <property type="entry name" value="RIESKE"/>
</dbReference>
<dbReference type="Proteomes" id="UP000229681">
    <property type="component" value="Unassembled WGS sequence"/>
</dbReference>
<keyword evidence="7" id="KW-1133">Transmembrane helix</keyword>
<keyword evidence="7" id="KW-0472">Membrane</keyword>
<dbReference type="GO" id="GO:0016705">
    <property type="term" value="F:oxidoreductase activity, acting on paired donors, with incorporation or reduction of molecular oxygen"/>
    <property type="evidence" value="ECO:0007669"/>
    <property type="project" value="UniProtKB-ARBA"/>
</dbReference>
<evidence type="ECO:0000256" key="4">
    <source>
        <dbReference type="ARBA" id="ARBA00023014"/>
    </source>
</evidence>
<dbReference type="InterPro" id="IPR036922">
    <property type="entry name" value="Rieske_2Fe-2S_sf"/>
</dbReference>
<sequence>MTTQTVTKGKAAAQTREAAAPAPAASSEAAVKPINRREFLYYIWGASIAVFLAQTTGAIIWFALPRFREGEFGGIFVVDPATVPAVGSAPVPNPTGKYWLSHTPNGLLALNMVCTHLGCLFKWVDANARFECPCHGSKFEEDGKYIEGPAPRSLDRFAVRVITSTGVVESDASGNPVKIDGAVRIEINTGKKIKGPSAGQA</sequence>
<dbReference type="GO" id="GO:0046872">
    <property type="term" value="F:metal ion binding"/>
    <property type="evidence" value="ECO:0007669"/>
    <property type="project" value="UniProtKB-KW"/>
</dbReference>
<comment type="cofactor">
    <cofactor evidence="6">
        <name>[2Fe-2S] cluster</name>
        <dbReference type="ChEBI" id="CHEBI:190135"/>
    </cofactor>
</comment>
<dbReference type="InterPro" id="IPR005805">
    <property type="entry name" value="Rieske_Fe-S_prot_C"/>
</dbReference>
<keyword evidence="2" id="KW-0479">Metal-binding</keyword>
<evidence type="ECO:0000259" key="8">
    <source>
        <dbReference type="PROSITE" id="PS51296"/>
    </source>
</evidence>
<keyword evidence="5" id="KW-1015">Disulfide bond</keyword>
<keyword evidence="4" id="KW-0411">Iron-sulfur</keyword>
<evidence type="ECO:0000256" key="3">
    <source>
        <dbReference type="ARBA" id="ARBA00023004"/>
    </source>
</evidence>
<evidence type="ECO:0000256" key="7">
    <source>
        <dbReference type="SAM" id="Phobius"/>
    </source>
</evidence>
<dbReference type="GO" id="GO:0004497">
    <property type="term" value="F:monooxygenase activity"/>
    <property type="evidence" value="ECO:0007669"/>
    <property type="project" value="UniProtKB-ARBA"/>
</dbReference>
<reference evidence="11 12" key="1">
    <citation type="submission" date="2017-11" db="EMBL/GenBank/DDBJ databases">
        <title>Evolution of Phototrophy in the Chloroflexi Phylum Driven by Horizontal Gene Transfer.</title>
        <authorList>
            <person name="Ward L.M."/>
            <person name="Hemp J."/>
            <person name="Shih P.M."/>
            <person name="Mcglynn S.E."/>
            <person name="Fischer W."/>
        </authorList>
    </citation>
    <scope>NUCLEOTIDE SEQUENCE [LARGE SCALE GENOMIC DNA]</scope>
    <source>
        <strain evidence="10">CP1_1M</strain>
        <strain evidence="9">JP3_13</strain>
    </source>
</reference>
<dbReference type="EMBL" id="PGTL01000012">
    <property type="protein sequence ID" value="PJF42653.1"/>
    <property type="molecule type" value="Genomic_DNA"/>
</dbReference>
<keyword evidence="1" id="KW-0001">2Fe-2S</keyword>
<proteinExistence type="predicted"/>
<evidence type="ECO:0000313" key="11">
    <source>
        <dbReference type="Proteomes" id="UP000228947"/>
    </source>
</evidence>
<accession>A0A2M8PYN5</accession>
<feature type="domain" description="Rieske" evidence="8">
    <location>
        <begin position="75"/>
        <end position="168"/>
    </location>
</feature>
<dbReference type="AlphaFoldDB" id="A0A2M8PYN5"/>